<name>A0A835VUC2_CHLIN</name>
<reference evidence="2" key="1">
    <citation type="journal article" date="2020" name="bioRxiv">
        <title>Comparative genomics of Chlamydomonas.</title>
        <authorList>
            <person name="Craig R.J."/>
            <person name="Hasan A.R."/>
            <person name="Ness R.W."/>
            <person name="Keightley P.D."/>
        </authorList>
    </citation>
    <scope>NUCLEOTIDE SEQUENCE</scope>
    <source>
        <strain evidence="2">SAG 7.73</strain>
    </source>
</reference>
<evidence type="ECO:0000313" key="3">
    <source>
        <dbReference type="Proteomes" id="UP000650467"/>
    </source>
</evidence>
<proteinExistence type="predicted"/>
<accession>A0A835VUC2</accession>
<dbReference type="Proteomes" id="UP000650467">
    <property type="component" value="Unassembled WGS sequence"/>
</dbReference>
<evidence type="ECO:0000256" key="1">
    <source>
        <dbReference type="SAM" id="SignalP"/>
    </source>
</evidence>
<organism evidence="2 3">
    <name type="scientific">Chlamydomonas incerta</name>
    <dbReference type="NCBI Taxonomy" id="51695"/>
    <lineage>
        <taxon>Eukaryota</taxon>
        <taxon>Viridiplantae</taxon>
        <taxon>Chlorophyta</taxon>
        <taxon>core chlorophytes</taxon>
        <taxon>Chlorophyceae</taxon>
        <taxon>CS clade</taxon>
        <taxon>Chlamydomonadales</taxon>
        <taxon>Chlamydomonadaceae</taxon>
        <taxon>Chlamydomonas</taxon>
    </lineage>
</organism>
<dbReference type="OrthoDB" id="531949at2759"/>
<feature type="chain" id="PRO_5033047825" evidence="1">
    <location>
        <begin position="22"/>
        <end position="271"/>
    </location>
</feature>
<keyword evidence="3" id="KW-1185">Reference proteome</keyword>
<dbReference type="EMBL" id="JAEHOC010000049">
    <property type="protein sequence ID" value="KAG2426148.1"/>
    <property type="molecule type" value="Genomic_DNA"/>
</dbReference>
<keyword evidence="1" id="KW-0732">Signal</keyword>
<gene>
    <name evidence="2" type="ORF">HXX76_013129</name>
</gene>
<feature type="signal peptide" evidence="1">
    <location>
        <begin position="1"/>
        <end position="21"/>
    </location>
</feature>
<dbReference type="AlphaFoldDB" id="A0A835VUC2"/>
<protein>
    <submittedName>
        <fullName evidence="2">Uncharacterized protein</fullName>
    </submittedName>
</protein>
<comment type="caution">
    <text evidence="2">The sequence shown here is derived from an EMBL/GenBank/DDBJ whole genome shotgun (WGS) entry which is preliminary data.</text>
</comment>
<evidence type="ECO:0000313" key="2">
    <source>
        <dbReference type="EMBL" id="KAG2426148.1"/>
    </source>
</evidence>
<sequence>MAFSSNLVLLALVAAIAAVEAGRGRELGEYGMPPLRKAPMMHKPPAKIMPKPPVFRLLSITKWNATANVTALHDTEVSLTLQCNDFVEAAFVGIAPMAPTWLADGEVDILWGNHVKVYDYASPAQYSNFSACINKLPGRLITRSYEIWKNRVIYPTTKPIPVPDAVGSWWTGNLINVTDKAGVLMGLEQFGMEVAGFTSLYEAAPTVEGVVAAQMDIANILVYKKPQGLVAVSAYGNGVDKSPIGPLDIFMKIGGSFTNLRRIAFQAIRIL</sequence>